<dbReference type="PANTHER" id="PTHR44688:SF16">
    <property type="entry name" value="DNA-BINDING TRANSCRIPTIONAL ACTIVATOR DEVR_DOSR"/>
    <property type="match status" value="1"/>
</dbReference>
<keyword evidence="1" id="KW-0805">Transcription regulation</keyword>
<dbReference type="InterPro" id="IPR000792">
    <property type="entry name" value="Tscrpt_reg_LuxR_C"/>
</dbReference>
<dbReference type="GO" id="GO:0003677">
    <property type="term" value="F:DNA binding"/>
    <property type="evidence" value="ECO:0007669"/>
    <property type="project" value="UniProtKB-KW"/>
</dbReference>
<keyword evidence="2 4" id="KW-0238">DNA-binding</keyword>
<dbReference type="InterPro" id="IPR016032">
    <property type="entry name" value="Sig_transdc_resp-reg_C-effctor"/>
</dbReference>
<dbReference type="InterPro" id="IPR011006">
    <property type="entry name" value="CheY-like_superfamily"/>
</dbReference>
<dbReference type="STRING" id="1045774.SAMN05421872_11034"/>
<evidence type="ECO:0000256" key="3">
    <source>
        <dbReference type="ARBA" id="ARBA00023163"/>
    </source>
</evidence>
<dbReference type="PRINTS" id="PR00038">
    <property type="entry name" value="HTHLUXR"/>
</dbReference>
<reference evidence="4 5" key="1">
    <citation type="submission" date="2016-10" db="EMBL/GenBank/DDBJ databases">
        <authorList>
            <person name="de Groot N.N."/>
        </authorList>
    </citation>
    <scope>NUCLEOTIDE SEQUENCE [LARGE SCALE GENOMIC DNA]</scope>
    <source>
        <strain evidence="4 5">CGMCC 4.6858</strain>
    </source>
</reference>
<sequence length="204" mass="22129">MTSSASERAALGPVRLGVLAETELVTTGLAGMLGPHGDRVELAFLDELTTSTDGLDVVLIDPVMREVGAREHVEQVTSLGAARVLVYTWNTRAAGLRDVLEAGAHGIVAKSSTTRELLAAVEAAHRGESVETRSPELHLFPLLSQRESDVLRLICRGMSNLEIAAELYVSVNSVKTYIRQVYQKTGVTRRTQAVAWAHRQGYSH</sequence>
<dbReference type="Pfam" id="PF00196">
    <property type="entry name" value="GerE"/>
    <property type="match status" value="1"/>
</dbReference>
<organism evidence="4 5">
    <name type="scientific">Nocardioides lianchengensis</name>
    <dbReference type="NCBI Taxonomy" id="1045774"/>
    <lineage>
        <taxon>Bacteria</taxon>
        <taxon>Bacillati</taxon>
        <taxon>Actinomycetota</taxon>
        <taxon>Actinomycetes</taxon>
        <taxon>Propionibacteriales</taxon>
        <taxon>Nocardioidaceae</taxon>
        <taxon>Nocardioides</taxon>
    </lineage>
</organism>
<evidence type="ECO:0000313" key="4">
    <source>
        <dbReference type="EMBL" id="SDD68388.1"/>
    </source>
</evidence>
<dbReference type="Gene3D" id="3.40.50.2300">
    <property type="match status" value="1"/>
</dbReference>
<evidence type="ECO:0000256" key="2">
    <source>
        <dbReference type="ARBA" id="ARBA00023125"/>
    </source>
</evidence>
<dbReference type="SUPFAM" id="SSF46894">
    <property type="entry name" value="C-terminal effector domain of the bipartite response regulators"/>
    <property type="match status" value="1"/>
</dbReference>
<accession>A0A1G6WR92</accession>
<gene>
    <name evidence="4" type="ORF">SAMN05421872_11034</name>
</gene>
<evidence type="ECO:0000256" key="1">
    <source>
        <dbReference type="ARBA" id="ARBA00023015"/>
    </source>
</evidence>
<proteinExistence type="predicted"/>
<name>A0A1G6WR92_9ACTN</name>
<dbReference type="AlphaFoldDB" id="A0A1G6WR92"/>
<dbReference type="PANTHER" id="PTHR44688">
    <property type="entry name" value="DNA-BINDING TRANSCRIPTIONAL ACTIVATOR DEVR_DOSR"/>
    <property type="match status" value="1"/>
</dbReference>
<dbReference type="RefSeq" id="WP_090859248.1">
    <property type="nucleotide sequence ID" value="NZ_FMZM01000010.1"/>
</dbReference>
<keyword evidence="3" id="KW-0804">Transcription</keyword>
<dbReference type="CDD" id="cd06170">
    <property type="entry name" value="LuxR_C_like"/>
    <property type="match status" value="1"/>
</dbReference>
<evidence type="ECO:0000313" key="5">
    <source>
        <dbReference type="Proteomes" id="UP000199034"/>
    </source>
</evidence>
<protein>
    <submittedName>
        <fullName evidence="4">DNA-binding response regulator, NarL/FixJ family, contains REC and HTH domains</fullName>
    </submittedName>
</protein>
<dbReference type="SUPFAM" id="SSF52172">
    <property type="entry name" value="CheY-like"/>
    <property type="match status" value="1"/>
</dbReference>
<dbReference type="PROSITE" id="PS50043">
    <property type="entry name" value="HTH_LUXR_2"/>
    <property type="match status" value="1"/>
</dbReference>
<dbReference type="SMART" id="SM00421">
    <property type="entry name" value="HTH_LUXR"/>
    <property type="match status" value="1"/>
</dbReference>
<dbReference type="GO" id="GO:0006355">
    <property type="term" value="P:regulation of DNA-templated transcription"/>
    <property type="evidence" value="ECO:0007669"/>
    <property type="project" value="InterPro"/>
</dbReference>
<dbReference type="Proteomes" id="UP000199034">
    <property type="component" value="Unassembled WGS sequence"/>
</dbReference>
<dbReference type="OrthoDB" id="9816529at2"/>
<keyword evidence="5" id="KW-1185">Reference proteome</keyword>
<dbReference type="EMBL" id="FMZM01000010">
    <property type="protein sequence ID" value="SDD68388.1"/>
    <property type="molecule type" value="Genomic_DNA"/>
</dbReference>